<dbReference type="InterPro" id="IPR050791">
    <property type="entry name" value="Aldo-Keto_reductase"/>
</dbReference>
<dbReference type="Gene3D" id="3.20.20.100">
    <property type="entry name" value="NADP-dependent oxidoreductase domain"/>
    <property type="match status" value="1"/>
</dbReference>
<evidence type="ECO:0000256" key="1">
    <source>
        <dbReference type="ARBA" id="ARBA00023002"/>
    </source>
</evidence>
<accession>A0AAV9U5V4</accession>
<reference evidence="3 4" key="1">
    <citation type="submission" date="2019-10" db="EMBL/GenBank/DDBJ databases">
        <authorList>
            <person name="Palmer J.M."/>
        </authorList>
    </citation>
    <scope>NUCLEOTIDE SEQUENCE [LARGE SCALE GENOMIC DNA]</scope>
    <source>
        <strain evidence="3 4">TWF696</strain>
    </source>
</reference>
<dbReference type="InterPro" id="IPR023210">
    <property type="entry name" value="NADP_OxRdtase_dom"/>
</dbReference>
<evidence type="ECO:0000313" key="4">
    <source>
        <dbReference type="Proteomes" id="UP001375240"/>
    </source>
</evidence>
<dbReference type="CDD" id="cd19077">
    <property type="entry name" value="AKR_AKR8A1-2"/>
    <property type="match status" value="1"/>
</dbReference>
<sequence>MSSSQTTIAGRKVNSLGFGLMNYTWRPTNTPDEQAFAGISAAIAGGANFLVSGEFYGTQDPQDNLRLLNRYFTAHPEDASKVVLSVKGAVNLQKRLPDGSPAGIRRSIENILEKLDNTVKLDVFTIARVDRSTELEVTWRTVKEEFIDTGRIGGLCLSEVSAATLQRALKITPVACVELEVSLWAMEIYENGIADVCREHGIPIAAYSPLGRGFLTGQLKSPDDIPEGDMRRHFDRFTPENFPKNLELVESVKKIAAKKGVTPSQLALAWVGQYGARRGLTVIPIFGATKEEQVVENLKAADVKLTDEDFAEIDALLKSFKPVGGRYNAMHEATLFA</sequence>
<dbReference type="PANTHER" id="PTHR43625:SF78">
    <property type="entry name" value="PYRIDOXAL REDUCTASE-RELATED"/>
    <property type="match status" value="1"/>
</dbReference>
<evidence type="ECO:0000313" key="3">
    <source>
        <dbReference type="EMBL" id="KAK6335486.1"/>
    </source>
</evidence>
<dbReference type="Pfam" id="PF00248">
    <property type="entry name" value="Aldo_ket_red"/>
    <property type="match status" value="1"/>
</dbReference>
<dbReference type="GO" id="GO:0016491">
    <property type="term" value="F:oxidoreductase activity"/>
    <property type="evidence" value="ECO:0007669"/>
    <property type="project" value="UniProtKB-KW"/>
</dbReference>
<keyword evidence="4" id="KW-1185">Reference proteome</keyword>
<name>A0AAV9U5V4_9PEZI</name>
<dbReference type="Proteomes" id="UP001375240">
    <property type="component" value="Unassembled WGS sequence"/>
</dbReference>
<organism evidence="3 4">
    <name type="scientific">Orbilia brochopaga</name>
    <dbReference type="NCBI Taxonomy" id="3140254"/>
    <lineage>
        <taxon>Eukaryota</taxon>
        <taxon>Fungi</taxon>
        <taxon>Dikarya</taxon>
        <taxon>Ascomycota</taxon>
        <taxon>Pezizomycotina</taxon>
        <taxon>Orbiliomycetes</taxon>
        <taxon>Orbiliales</taxon>
        <taxon>Orbiliaceae</taxon>
        <taxon>Orbilia</taxon>
    </lineage>
</organism>
<dbReference type="SUPFAM" id="SSF51430">
    <property type="entry name" value="NAD(P)-linked oxidoreductase"/>
    <property type="match status" value="1"/>
</dbReference>
<keyword evidence="1" id="KW-0560">Oxidoreductase</keyword>
<evidence type="ECO:0000259" key="2">
    <source>
        <dbReference type="Pfam" id="PF00248"/>
    </source>
</evidence>
<dbReference type="GO" id="GO:0005737">
    <property type="term" value="C:cytoplasm"/>
    <property type="evidence" value="ECO:0007669"/>
    <property type="project" value="TreeGrafter"/>
</dbReference>
<protein>
    <submittedName>
        <fullName evidence="3">Pyridoxine 4-dehydrogenase</fullName>
    </submittedName>
</protein>
<feature type="domain" description="NADP-dependent oxidoreductase" evidence="2">
    <location>
        <begin position="16"/>
        <end position="317"/>
    </location>
</feature>
<dbReference type="EMBL" id="JAVHNQ010000012">
    <property type="protein sequence ID" value="KAK6335486.1"/>
    <property type="molecule type" value="Genomic_DNA"/>
</dbReference>
<comment type="caution">
    <text evidence="3">The sequence shown here is derived from an EMBL/GenBank/DDBJ whole genome shotgun (WGS) entry which is preliminary data.</text>
</comment>
<gene>
    <name evidence="3" type="primary">PLR1</name>
    <name evidence="3" type="ORF">TWF696_002260</name>
</gene>
<dbReference type="AlphaFoldDB" id="A0AAV9U5V4"/>
<proteinExistence type="predicted"/>
<dbReference type="PANTHER" id="PTHR43625">
    <property type="entry name" value="AFLATOXIN B1 ALDEHYDE REDUCTASE"/>
    <property type="match status" value="1"/>
</dbReference>
<dbReference type="InterPro" id="IPR036812">
    <property type="entry name" value="NAD(P)_OxRdtase_dom_sf"/>
</dbReference>